<dbReference type="EMBL" id="CM055105">
    <property type="protein sequence ID" value="KAJ7531788.1"/>
    <property type="molecule type" value="Genomic_DNA"/>
</dbReference>
<dbReference type="Proteomes" id="UP001162992">
    <property type="component" value="Chromosome 14"/>
</dbReference>
<gene>
    <name evidence="1" type="ORF">O6H91_14G058400</name>
</gene>
<name>A0ACC2BQ26_DIPCM</name>
<organism evidence="1 2">
    <name type="scientific">Diphasiastrum complanatum</name>
    <name type="common">Issler's clubmoss</name>
    <name type="synonym">Lycopodium complanatum</name>
    <dbReference type="NCBI Taxonomy" id="34168"/>
    <lineage>
        <taxon>Eukaryota</taxon>
        <taxon>Viridiplantae</taxon>
        <taxon>Streptophyta</taxon>
        <taxon>Embryophyta</taxon>
        <taxon>Tracheophyta</taxon>
        <taxon>Lycopodiopsida</taxon>
        <taxon>Lycopodiales</taxon>
        <taxon>Lycopodiaceae</taxon>
        <taxon>Lycopodioideae</taxon>
        <taxon>Diphasiastrum</taxon>
    </lineage>
</organism>
<keyword evidence="2" id="KW-1185">Reference proteome</keyword>
<proteinExistence type="predicted"/>
<evidence type="ECO:0000313" key="2">
    <source>
        <dbReference type="Proteomes" id="UP001162992"/>
    </source>
</evidence>
<reference evidence="2" key="1">
    <citation type="journal article" date="2024" name="Proc. Natl. Acad. Sci. U.S.A.">
        <title>Extraordinary preservation of gene collinearity over three hundred million years revealed in homosporous lycophytes.</title>
        <authorList>
            <person name="Li C."/>
            <person name="Wickell D."/>
            <person name="Kuo L.Y."/>
            <person name="Chen X."/>
            <person name="Nie B."/>
            <person name="Liao X."/>
            <person name="Peng D."/>
            <person name="Ji J."/>
            <person name="Jenkins J."/>
            <person name="Williams M."/>
            <person name="Shu S."/>
            <person name="Plott C."/>
            <person name="Barry K."/>
            <person name="Rajasekar S."/>
            <person name="Grimwood J."/>
            <person name="Han X."/>
            <person name="Sun S."/>
            <person name="Hou Z."/>
            <person name="He W."/>
            <person name="Dai G."/>
            <person name="Sun C."/>
            <person name="Schmutz J."/>
            <person name="Leebens-Mack J.H."/>
            <person name="Li F.W."/>
            <person name="Wang L."/>
        </authorList>
    </citation>
    <scope>NUCLEOTIDE SEQUENCE [LARGE SCALE GENOMIC DNA]</scope>
    <source>
        <strain evidence="2">cv. PW_Plant_1</strain>
    </source>
</reference>
<protein>
    <submittedName>
        <fullName evidence="1">Uncharacterized protein</fullName>
    </submittedName>
</protein>
<comment type="caution">
    <text evidence="1">The sequence shown here is derived from an EMBL/GenBank/DDBJ whole genome shotgun (WGS) entry which is preliminary data.</text>
</comment>
<sequence>MGTLVGHVAPGVGFALIGLVHLLNTIRNYAQSPWDFESRSWFPTKAKGKLKYWSYILLCSDHLSPDWSIPSEHLNNFEHSSISLFFLLYADDCSLLLFHLHSADHMGLEGQYHWLYSSLSFFLVALIRSMALLFQGWWFIQMGLVLWIPAFTPKGCKMNNEDNHKVFSWYLAAIVIFTLIIYAYMVTCSKTRAHYLPLDHKDGISNMEVVRSAELAEICSAPKHRRSSDGSHSSAEMEAFASVERLER</sequence>
<accession>A0ACC2BQ26</accession>
<evidence type="ECO:0000313" key="1">
    <source>
        <dbReference type="EMBL" id="KAJ7531788.1"/>
    </source>
</evidence>